<dbReference type="EMBL" id="KC509519">
    <property type="protein sequence ID" value="AGH28191.1"/>
    <property type="molecule type" value="Genomic_DNA"/>
</dbReference>
<dbReference type="GeneID" id="19739492"/>
<evidence type="ECO:0000256" key="2">
    <source>
        <dbReference type="PROSITE-ProRule" id="PRU00252"/>
    </source>
</evidence>
<protein>
    <recommendedName>
        <fullName evidence="4">Single-stranded DNA binding protein</fullName>
    </recommendedName>
</protein>
<dbReference type="Gene3D" id="2.40.50.140">
    <property type="entry name" value="Nucleic acid-binding proteins"/>
    <property type="match status" value="1"/>
</dbReference>
<dbReference type="InterPro" id="IPR012340">
    <property type="entry name" value="NA-bd_OB-fold"/>
</dbReference>
<reference evidence="3" key="1">
    <citation type="journal article" date="2014" name="Genome Biol. Evol.">
        <title>Serial gene losses and foreign DNA underlie size and sequence variation in the plastid genomes of diatoms.</title>
        <authorList>
            <person name="Ruck E.C."/>
            <person name="Nakov T."/>
            <person name="Jansen R.K."/>
            <person name="Theriot E.C."/>
            <person name="Alverson A.J."/>
        </authorList>
    </citation>
    <scope>NUCLEOTIDE SEQUENCE</scope>
    <source>
        <strain evidence="3">Utcc605</strain>
    </source>
</reference>
<dbReference type="PROSITE" id="PS50935">
    <property type="entry name" value="SSB"/>
    <property type="match status" value="1"/>
</dbReference>
<geneLocation type="chloroplast" evidence="3"/>
<sequence>MGDINYIGGIVRVLEIPVIELNKTQIPYTKFRVQLSQLRIKQSKTILTVFVSGNLANDIVKYYRINDYVLIEGYLSIRKSFSQKSLTKEFLQVNVFKIFPLFLNIKSS</sequence>
<dbReference type="InterPro" id="IPR000424">
    <property type="entry name" value="Primosome_PriB/ssb"/>
</dbReference>
<keyword evidence="1 2" id="KW-0238">DNA-binding</keyword>
<gene>
    <name evidence="3" type="primary">ycf41</name>
</gene>
<name>A0A023H9Q6_9STRA</name>
<dbReference type="AlphaFoldDB" id="A0A023H9Q6"/>
<evidence type="ECO:0000313" key="3">
    <source>
        <dbReference type="EMBL" id="AGH28191.1"/>
    </source>
</evidence>
<accession>A0A023H9Q6</accession>
<dbReference type="GO" id="GO:0003697">
    <property type="term" value="F:single-stranded DNA binding"/>
    <property type="evidence" value="ECO:0007669"/>
    <property type="project" value="InterPro"/>
</dbReference>
<dbReference type="RefSeq" id="YP_009028640.1">
    <property type="nucleotide sequence ID" value="NC_024079.1"/>
</dbReference>
<proteinExistence type="predicted"/>
<keyword evidence="3" id="KW-0150">Chloroplast</keyword>
<dbReference type="SUPFAM" id="SSF50249">
    <property type="entry name" value="Nucleic acid-binding proteins"/>
    <property type="match status" value="1"/>
</dbReference>
<keyword evidence="3" id="KW-0934">Plastid</keyword>
<evidence type="ECO:0008006" key="4">
    <source>
        <dbReference type="Google" id="ProtNLM"/>
    </source>
</evidence>
<evidence type="ECO:0000256" key="1">
    <source>
        <dbReference type="ARBA" id="ARBA00023125"/>
    </source>
</evidence>
<organism evidence="3">
    <name type="scientific">Asterionella formosa</name>
    <dbReference type="NCBI Taxonomy" id="210441"/>
    <lineage>
        <taxon>Eukaryota</taxon>
        <taxon>Sar</taxon>
        <taxon>Stramenopiles</taxon>
        <taxon>Ochrophyta</taxon>
        <taxon>Bacillariophyta</taxon>
        <taxon>Fragilariophyceae</taxon>
        <taxon>Fragilariophycidae</taxon>
        <taxon>Fragilariales</taxon>
        <taxon>Fragilariaceae</taxon>
        <taxon>Asterionella</taxon>
    </lineage>
</organism>